<feature type="transmembrane region" description="Helical" evidence="1">
    <location>
        <begin position="153"/>
        <end position="181"/>
    </location>
</feature>
<name>A0AA86WQ58_9VIBR</name>
<keyword evidence="1" id="KW-0812">Transmembrane</keyword>
<keyword evidence="1" id="KW-0472">Membrane</keyword>
<organism evidence="2 3">
    <name type="scientific">Vibrio coralliirubri</name>
    <dbReference type="NCBI Taxonomy" id="1516159"/>
    <lineage>
        <taxon>Bacteria</taxon>
        <taxon>Pseudomonadati</taxon>
        <taxon>Pseudomonadota</taxon>
        <taxon>Gammaproteobacteria</taxon>
        <taxon>Vibrionales</taxon>
        <taxon>Vibrionaceae</taxon>
        <taxon>Vibrio</taxon>
    </lineage>
</organism>
<feature type="transmembrane region" description="Helical" evidence="1">
    <location>
        <begin position="62"/>
        <end position="80"/>
    </location>
</feature>
<accession>A0AA86WQ58</accession>
<gene>
    <name evidence="2" type="ORF">VCR31J2_1300136</name>
</gene>
<evidence type="ECO:0000313" key="3">
    <source>
        <dbReference type="Proteomes" id="UP000041625"/>
    </source>
</evidence>
<dbReference type="Proteomes" id="UP000041625">
    <property type="component" value="Unassembled WGS sequence"/>
</dbReference>
<feature type="transmembrane region" description="Helical" evidence="1">
    <location>
        <begin position="122"/>
        <end position="141"/>
    </location>
</feature>
<protein>
    <submittedName>
        <fullName evidence="2">Uncharacterized protein</fullName>
    </submittedName>
</protein>
<keyword evidence="1" id="KW-1133">Transmembrane helix</keyword>
<reference evidence="2 3" key="1">
    <citation type="submission" date="2014-06" db="EMBL/GenBank/DDBJ databases">
        <authorList>
            <person name="Le Roux F."/>
        </authorList>
    </citation>
    <scope>NUCLEOTIDE SEQUENCE [LARGE SCALE GENOMIC DNA]</scope>
    <source>
        <strain evidence="2 3">J2-31</strain>
    </source>
</reference>
<comment type="caution">
    <text evidence="2">The sequence shown here is derived from an EMBL/GenBank/DDBJ whole genome shotgun (WGS) entry which is preliminary data.</text>
</comment>
<feature type="transmembrane region" description="Helical" evidence="1">
    <location>
        <begin position="23"/>
        <end position="42"/>
    </location>
</feature>
<dbReference type="EMBL" id="CCKJ01000036">
    <property type="protein sequence ID" value="CDT74236.1"/>
    <property type="molecule type" value="Genomic_DNA"/>
</dbReference>
<evidence type="ECO:0000313" key="2">
    <source>
        <dbReference type="EMBL" id="CDT74236.1"/>
    </source>
</evidence>
<keyword evidence="3" id="KW-1185">Reference proteome</keyword>
<dbReference type="RefSeq" id="WP_048618053.1">
    <property type="nucleotide sequence ID" value="NZ_CCKH01000096.1"/>
</dbReference>
<proteinExistence type="predicted"/>
<evidence type="ECO:0000256" key="1">
    <source>
        <dbReference type="SAM" id="Phobius"/>
    </source>
</evidence>
<sequence>MFFEQITRPFGYLKIKEVKGKGFYDYVLPLILTVLTCFAIKASSFEIASSINAKLVDGFASFVANLPGFYIAALAAVATFNSPQLEQVINTSSNRKPYIKTNFINENKQPDTKNTILRRRHYLCYLFAFLTANSFVLVLLNKLSVLIPSNLVFLIWLYLIAFFFLLWQLVVVTFCGLYYLAERLHVE</sequence>
<dbReference type="AlphaFoldDB" id="A0AA86WQ58"/>